<organism evidence="6 7">
    <name type="scientific">Sphingomonas arantia</name>
    <dbReference type="NCBI Taxonomy" id="1460676"/>
    <lineage>
        <taxon>Bacteria</taxon>
        <taxon>Pseudomonadati</taxon>
        <taxon>Pseudomonadota</taxon>
        <taxon>Alphaproteobacteria</taxon>
        <taxon>Sphingomonadales</taxon>
        <taxon>Sphingomonadaceae</taxon>
        <taxon>Sphingomonas</taxon>
    </lineage>
</organism>
<keyword evidence="2" id="KW-0238">DNA-binding</keyword>
<feature type="compositionally biased region" description="Basic and acidic residues" evidence="4">
    <location>
        <begin position="285"/>
        <end position="300"/>
    </location>
</feature>
<dbReference type="Proteomes" id="UP001597400">
    <property type="component" value="Unassembled WGS sequence"/>
</dbReference>
<dbReference type="PANTHER" id="PTHR46796">
    <property type="entry name" value="HTH-TYPE TRANSCRIPTIONAL ACTIVATOR RHAS-RELATED"/>
    <property type="match status" value="1"/>
</dbReference>
<dbReference type="RefSeq" id="WP_380930679.1">
    <property type="nucleotide sequence ID" value="NZ_JBHUGS010000003.1"/>
</dbReference>
<name>A0ABW4U158_9SPHN</name>
<feature type="region of interest" description="Disordered" evidence="4">
    <location>
        <begin position="285"/>
        <end position="325"/>
    </location>
</feature>
<dbReference type="SUPFAM" id="SSF46689">
    <property type="entry name" value="Homeodomain-like"/>
    <property type="match status" value="1"/>
</dbReference>
<feature type="domain" description="HTH araC/xylS-type" evidence="5">
    <location>
        <begin position="190"/>
        <end position="288"/>
    </location>
</feature>
<accession>A0ABW4U158</accession>
<gene>
    <name evidence="6" type="ORF">ACFSGX_13610</name>
</gene>
<dbReference type="Pfam" id="PF12833">
    <property type="entry name" value="HTH_18"/>
    <property type="match status" value="1"/>
</dbReference>
<evidence type="ECO:0000256" key="3">
    <source>
        <dbReference type="ARBA" id="ARBA00023163"/>
    </source>
</evidence>
<dbReference type="SUPFAM" id="SSF51182">
    <property type="entry name" value="RmlC-like cupins"/>
    <property type="match status" value="1"/>
</dbReference>
<evidence type="ECO:0000256" key="2">
    <source>
        <dbReference type="ARBA" id="ARBA00023125"/>
    </source>
</evidence>
<sequence>MTNAAIPSFYLYGEPHRAVAPDFIHVERLDARSRPSEWMIRPHAHADLVQIFVVYHGGGSMLVEGGTLSYAAPALLLVPAGVVHGFAWTRESTGAVVTLACACLDRLVARHPDLAAVFAQTRALRTDSEIASAIRSGIDTLDRELGWSATGHHAAVEAGLLALLVGALRAIPAKSDAAAPDPGQQAALVARFRARIEQRFRLRESVAAHAAALGTSDTSLRAACTRIAARPPAAMLDERAMLEARRALLYTNLSIAEVGYALGFADPAYFSRFFTRHAARSPRAFRRDRGACRSDSDTGQERPNANGHPKMPALHAENAGAAGED</sequence>
<evidence type="ECO:0000259" key="5">
    <source>
        <dbReference type="PROSITE" id="PS01124"/>
    </source>
</evidence>
<keyword evidence="7" id="KW-1185">Reference proteome</keyword>
<dbReference type="CDD" id="cd06999">
    <property type="entry name" value="cupin_HpaA-like_N"/>
    <property type="match status" value="1"/>
</dbReference>
<dbReference type="InterPro" id="IPR011051">
    <property type="entry name" value="RmlC_Cupin_sf"/>
</dbReference>
<keyword evidence="1" id="KW-0805">Transcription regulation</keyword>
<proteinExistence type="predicted"/>
<protein>
    <submittedName>
        <fullName evidence="6">Helix-turn-helix domain-containing protein</fullName>
    </submittedName>
</protein>
<dbReference type="Gene3D" id="2.60.120.10">
    <property type="entry name" value="Jelly Rolls"/>
    <property type="match status" value="1"/>
</dbReference>
<evidence type="ECO:0000313" key="6">
    <source>
        <dbReference type="EMBL" id="MFD1951805.1"/>
    </source>
</evidence>
<keyword evidence="3" id="KW-0804">Transcription</keyword>
<comment type="caution">
    <text evidence="6">The sequence shown here is derived from an EMBL/GenBank/DDBJ whole genome shotgun (WGS) entry which is preliminary data.</text>
</comment>
<evidence type="ECO:0000256" key="4">
    <source>
        <dbReference type="SAM" id="MobiDB-lite"/>
    </source>
</evidence>
<evidence type="ECO:0000256" key="1">
    <source>
        <dbReference type="ARBA" id="ARBA00023015"/>
    </source>
</evidence>
<dbReference type="Gene3D" id="1.10.10.60">
    <property type="entry name" value="Homeodomain-like"/>
    <property type="match status" value="1"/>
</dbReference>
<dbReference type="InterPro" id="IPR018060">
    <property type="entry name" value="HTH_AraC"/>
</dbReference>
<dbReference type="InterPro" id="IPR050204">
    <property type="entry name" value="AraC_XylS_family_regulators"/>
</dbReference>
<reference evidence="7" key="1">
    <citation type="journal article" date="2019" name="Int. J. Syst. Evol. Microbiol.">
        <title>The Global Catalogue of Microorganisms (GCM) 10K type strain sequencing project: providing services to taxonomists for standard genome sequencing and annotation.</title>
        <authorList>
            <consortium name="The Broad Institute Genomics Platform"/>
            <consortium name="The Broad Institute Genome Sequencing Center for Infectious Disease"/>
            <person name="Wu L."/>
            <person name="Ma J."/>
        </authorList>
    </citation>
    <scope>NUCLEOTIDE SEQUENCE [LARGE SCALE GENOMIC DNA]</scope>
    <source>
        <strain evidence="7">CGMCC 1.12702</strain>
    </source>
</reference>
<dbReference type="InterPro" id="IPR009057">
    <property type="entry name" value="Homeodomain-like_sf"/>
</dbReference>
<dbReference type="EMBL" id="JBHUGS010000003">
    <property type="protein sequence ID" value="MFD1951805.1"/>
    <property type="molecule type" value="Genomic_DNA"/>
</dbReference>
<dbReference type="InterPro" id="IPR047264">
    <property type="entry name" value="Cupin_HpaA-like_N"/>
</dbReference>
<dbReference type="InterPro" id="IPR014710">
    <property type="entry name" value="RmlC-like_jellyroll"/>
</dbReference>
<dbReference type="SMART" id="SM00342">
    <property type="entry name" value="HTH_ARAC"/>
    <property type="match status" value="1"/>
</dbReference>
<dbReference type="PROSITE" id="PS01124">
    <property type="entry name" value="HTH_ARAC_FAMILY_2"/>
    <property type="match status" value="1"/>
</dbReference>
<evidence type="ECO:0000313" key="7">
    <source>
        <dbReference type="Proteomes" id="UP001597400"/>
    </source>
</evidence>